<dbReference type="Proteomes" id="UP001156882">
    <property type="component" value="Unassembled WGS sequence"/>
</dbReference>
<dbReference type="EMBL" id="BSPC01000052">
    <property type="protein sequence ID" value="GLS21599.1"/>
    <property type="molecule type" value="Genomic_DNA"/>
</dbReference>
<sequence>MITLPNGKECVFLADVPFALAETAHLANPEGPRRSVQIVMTLPEGGAHDELDVPAGGSGVRGRDAGPARHPFGPLNLV</sequence>
<keyword evidence="3" id="KW-1185">Reference proteome</keyword>
<proteinExistence type="predicted"/>
<feature type="region of interest" description="Disordered" evidence="1">
    <location>
        <begin position="47"/>
        <end position="78"/>
    </location>
</feature>
<protein>
    <submittedName>
        <fullName evidence="2">Uncharacterized protein</fullName>
    </submittedName>
</protein>
<evidence type="ECO:0000313" key="2">
    <source>
        <dbReference type="EMBL" id="GLS21599.1"/>
    </source>
</evidence>
<reference evidence="3" key="1">
    <citation type="journal article" date="2019" name="Int. J. Syst. Evol. Microbiol.">
        <title>The Global Catalogue of Microorganisms (GCM) 10K type strain sequencing project: providing services to taxonomists for standard genome sequencing and annotation.</title>
        <authorList>
            <consortium name="The Broad Institute Genomics Platform"/>
            <consortium name="The Broad Institute Genome Sequencing Center for Infectious Disease"/>
            <person name="Wu L."/>
            <person name="Ma J."/>
        </authorList>
    </citation>
    <scope>NUCLEOTIDE SEQUENCE [LARGE SCALE GENOMIC DNA]</scope>
    <source>
        <strain evidence="3">NBRC 101365</strain>
    </source>
</reference>
<evidence type="ECO:0000313" key="3">
    <source>
        <dbReference type="Proteomes" id="UP001156882"/>
    </source>
</evidence>
<organism evidence="2 3">
    <name type="scientific">Labrys miyagiensis</name>
    <dbReference type="NCBI Taxonomy" id="346912"/>
    <lineage>
        <taxon>Bacteria</taxon>
        <taxon>Pseudomonadati</taxon>
        <taxon>Pseudomonadota</taxon>
        <taxon>Alphaproteobacteria</taxon>
        <taxon>Hyphomicrobiales</taxon>
        <taxon>Xanthobacteraceae</taxon>
        <taxon>Labrys</taxon>
    </lineage>
</organism>
<accession>A0ABQ6CS96</accession>
<comment type="caution">
    <text evidence="2">The sequence shown here is derived from an EMBL/GenBank/DDBJ whole genome shotgun (WGS) entry which is preliminary data.</text>
</comment>
<name>A0ABQ6CS96_9HYPH</name>
<gene>
    <name evidence="2" type="ORF">GCM10007874_46160</name>
</gene>
<evidence type="ECO:0000256" key="1">
    <source>
        <dbReference type="SAM" id="MobiDB-lite"/>
    </source>
</evidence>